<evidence type="ECO:0000259" key="8">
    <source>
        <dbReference type="PROSITE" id="PS51497"/>
    </source>
</evidence>
<gene>
    <name evidence="10" type="ORF">V1264_006371</name>
</gene>
<evidence type="ECO:0000256" key="5">
    <source>
        <dbReference type="ARBA" id="ARBA00022927"/>
    </source>
</evidence>
<evidence type="ECO:0000256" key="1">
    <source>
        <dbReference type="ARBA" id="ARBA00004633"/>
    </source>
</evidence>
<evidence type="ECO:0000256" key="4">
    <source>
        <dbReference type="ARBA" id="ARBA00022753"/>
    </source>
</evidence>
<dbReference type="InterPro" id="IPR040297">
    <property type="entry name" value="MVB12B"/>
</dbReference>
<accession>A0AAN9AXB5</accession>
<comment type="similarity">
    <text evidence="2">Belongs to the MVB12 family.</text>
</comment>
<protein>
    <recommendedName>
        <fullName evidence="12">Multivesicular body subunit 12A</fullName>
    </recommendedName>
</protein>
<dbReference type="EMBL" id="JBAMIC010000018">
    <property type="protein sequence ID" value="KAK7094882.1"/>
    <property type="molecule type" value="Genomic_DNA"/>
</dbReference>
<dbReference type="PANTHER" id="PTHR31547">
    <property type="entry name" value="MULTIVESICULAR BODY SUBUNIT 12B"/>
    <property type="match status" value="1"/>
</dbReference>
<organism evidence="10 11">
    <name type="scientific">Littorina saxatilis</name>
    <dbReference type="NCBI Taxonomy" id="31220"/>
    <lineage>
        <taxon>Eukaryota</taxon>
        <taxon>Metazoa</taxon>
        <taxon>Spiralia</taxon>
        <taxon>Lophotrochozoa</taxon>
        <taxon>Mollusca</taxon>
        <taxon>Gastropoda</taxon>
        <taxon>Caenogastropoda</taxon>
        <taxon>Littorinimorpha</taxon>
        <taxon>Littorinoidea</taxon>
        <taxon>Littorinidae</taxon>
        <taxon>Littorina</taxon>
    </lineage>
</organism>
<sequence length="294" mass="33162">MDSYPDLPITGICVISDPSKAPPNFTVIDKTFDKSEDADLWKDGLWGRRTMRYLCVERSVPDMSKDVLIDVAFINERDPIPPGFTVVENTHDTREKALKKKLLCGRWMLPNMTTDAITELIFLSRSCRKPPPGYTLVGETNNMNLCYKMGKIALPMATPTQPQAVSGIQGYVPQPYNMIPVGSALPYQPRATCAGANTSRRIERSNSNAAGAAQNGPLCGIPWQLNSRFQTVAELHNICREQFEMLGIPDIRYKTLMDIEREYEYDFRAERQAARVEPGLSLKKKQLKKRDTEL</sequence>
<keyword evidence="5" id="KW-0653">Protein transport</keyword>
<dbReference type="InterPro" id="IPR023341">
    <property type="entry name" value="MABP"/>
</dbReference>
<evidence type="ECO:0000256" key="6">
    <source>
        <dbReference type="ARBA" id="ARBA00023136"/>
    </source>
</evidence>
<dbReference type="InterPro" id="IPR023340">
    <property type="entry name" value="UMA"/>
</dbReference>
<evidence type="ECO:0000256" key="7">
    <source>
        <dbReference type="ARBA" id="ARBA00053101"/>
    </source>
</evidence>
<evidence type="ECO:0000313" key="11">
    <source>
        <dbReference type="Proteomes" id="UP001374579"/>
    </source>
</evidence>
<name>A0AAN9AXB5_9CAEN</name>
<evidence type="ECO:0000313" key="10">
    <source>
        <dbReference type="EMBL" id="KAK7094882.1"/>
    </source>
</evidence>
<keyword evidence="11" id="KW-1185">Reference proteome</keyword>
<dbReference type="GO" id="GO:0042058">
    <property type="term" value="P:regulation of epidermal growth factor receptor signaling pathway"/>
    <property type="evidence" value="ECO:0007669"/>
    <property type="project" value="TreeGrafter"/>
</dbReference>
<dbReference type="PROSITE" id="PS51498">
    <property type="entry name" value="MABP"/>
    <property type="match status" value="1"/>
</dbReference>
<dbReference type="GO" id="GO:0015031">
    <property type="term" value="P:protein transport"/>
    <property type="evidence" value="ECO:0007669"/>
    <property type="project" value="UniProtKB-KW"/>
</dbReference>
<dbReference type="GO" id="GO:0019075">
    <property type="term" value="P:virus maturation"/>
    <property type="evidence" value="ECO:0007669"/>
    <property type="project" value="TreeGrafter"/>
</dbReference>
<keyword evidence="6" id="KW-0472">Membrane</keyword>
<dbReference type="PANTHER" id="PTHR31547:SF1">
    <property type="entry name" value="MULTIVESICULAR BODY SUBUNIT 12B"/>
    <property type="match status" value="1"/>
</dbReference>
<dbReference type="Gene3D" id="2.100.10.50">
    <property type="match status" value="1"/>
</dbReference>
<evidence type="ECO:0000259" key="9">
    <source>
        <dbReference type="PROSITE" id="PS51498"/>
    </source>
</evidence>
<evidence type="ECO:0000256" key="3">
    <source>
        <dbReference type="ARBA" id="ARBA00022448"/>
    </source>
</evidence>
<dbReference type="GO" id="GO:0031902">
    <property type="term" value="C:late endosome membrane"/>
    <property type="evidence" value="ECO:0007669"/>
    <property type="project" value="UniProtKB-SubCell"/>
</dbReference>
<dbReference type="FunFam" id="2.100.10.50:FF:000002">
    <property type="entry name" value="Multivesicular body subunit 12B"/>
    <property type="match status" value="1"/>
</dbReference>
<dbReference type="AlphaFoldDB" id="A0AAN9AXB5"/>
<proteinExistence type="inferred from homology"/>
<evidence type="ECO:0000256" key="2">
    <source>
        <dbReference type="ARBA" id="ARBA00010432"/>
    </source>
</evidence>
<comment type="function">
    <text evidence="7">Component of the ESCRT-I complex, a regulator of vesicular trafficking process. Required for the sorting of endocytic ubiquitinated cargos into multivesicular bodies.</text>
</comment>
<comment type="caution">
    <text evidence="10">The sequence shown here is derived from an EMBL/GenBank/DDBJ whole genome shotgun (WGS) entry which is preliminary data.</text>
</comment>
<comment type="subcellular location">
    <subcellularLocation>
        <location evidence="1">Late endosome membrane</location>
        <topology evidence="1">Peripheral membrane protein</topology>
    </subcellularLocation>
</comment>
<reference evidence="10 11" key="1">
    <citation type="submission" date="2024-02" db="EMBL/GenBank/DDBJ databases">
        <title>Chromosome-scale genome assembly of the rough periwinkle Littorina saxatilis.</title>
        <authorList>
            <person name="De Jode A."/>
            <person name="Faria R."/>
            <person name="Formenti G."/>
            <person name="Sims Y."/>
            <person name="Smith T.P."/>
            <person name="Tracey A."/>
            <person name="Wood J.M.D."/>
            <person name="Zagrodzka Z.B."/>
            <person name="Johannesson K."/>
            <person name="Butlin R.K."/>
            <person name="Leder E.H."/>
        </authorList>
    </citation>
    <scope>NUCLEOTIDE SEQUENCE [LARGE SCALE GENOMIC DNA]</scope>
    <source>
        <strain evidence="10">Snail1</strain>
        <tissue evidence="10">Muscle</tissue>
    </source>
</reference>
<dbReference type="Pfam" id="PF10240">
    <property type="entry name" value="DUF2464"/>
    <property type="match status" value="1"/>
</dbReference>
<feature type="domain" description="UMA" evidence="8">
    <location>
        <begin position="218"/>
        <end position="274"/>
    </location>
</feature>
<dbReference type="Proteomes" id="UP001374579">
    <property type="component" value="Unassembled WGS sequence"/>
</dbReference>
<dbReference type="GO" id="GO:0046755">
    <property type="term" value="P:viral budding"/>
    <property type="evidence" value="ECO:0007669"/>
    <property type="project" value="TreeGrafter"/>
</dbReference>
<dbReference type="InterPro" id="IPR018798">
    <property type="entry name" value="MVB12A/B"/>
</dbReference>
<evidence type="ECO:0008006" key="12">
    <source>
        <dbReference type="Google" id="ProtNLM"/>
    </source>
</evidence>
<keyword evidence="3" id="KW-0813">Transport</keyword>
<dbReference type="PROSITE" id="PS51497">
    <property type="entry name" value="UMA"/>
    <property type="match status" value="1"/>
</dbReference>
<dbReference type="GO" id="GO:0000813">
    <property type="term" value="C:ESCRT I complex"/>
    <property type="evidence" value="ECO:0007669"/>
    <property type="project" value="InterPro"/>
</dbReference>
<keyword evidence="4" id="KW-0967">Endosome</keyword>
<feature type="domain" description="MABP" evidence="9">
    <location>
        <begin position="6"/>
        <end position="151"/>
    </location>
</feature>